<dbReference type="AlphaFoldDB" id="A0A7J0DQD6"/>
<dbReference type="EMBL" id="BJWL01000339">
    <property type="protein sequence ID" value="GFS39920.1"/>
    <property type="molecule type" value="Genomic_DNA"/>
</dbReference>
<dbReference type="Proteomes" id="UP000585474">
    <property type="component" value="Unassembled WGS sequence"/>
</dbReference>
<evidence type="ECO:0000313" key="2">
    <source>
        <dbReference type="EMBL" id="GFS39920.1"/>
    </source>
</evidence>
<name>A0A7J0DQD6_9ERIC</name>
<evidence type="ECO:0000256" key="1">
    <source>
        <dbReference type="SAM" id="MobiDB-lite"/>
    </source>
</evidence>
<protein>
    <submittedName>
        <fullName evidence="2">Uncharacterized protein</fullName>
    </submittedName>
</protein>
<evidence type="ECO:0000313" key="3">
    <source>
        <dbReference type="Proteomes" id="UP000585474"/>
    </source>
</evidence>
<sequence length="141" mass="15467">MLWGKKTGGLYRLEGNVQTGELLSDMGPVVLARRVDKGKQPLHRGTQSKRRGTWRIRSGTRAQGDALGYVRKSGQTRVMQPVQDVHREAQRKETKSILRSCTAKGAATPKRVSFALDLISGGVLSSCAHKGGEMEPRQLAK</sequence>
<reference evidence="3" key="1">
    <citation type="submission" date="2019-07" db="EMBL/GenBank/DDBJ databases">
        <title>De Novo Assembly of kiwifruit Actinidia rufa.</title>
        <authorList>
            <person name="Sugita-Konishi S."/>
            <person name="Sato K."/>
            <person name="Mori E."/>
            <person name="Abe Y."/>
            <person name="Kisaki G."/>
            <person name="Hamano K."/>
            <person name="Suezawa K."/>
            <person name="Otani M."/>
            <person name="Fukuda T."/>
            <person name="Manabe T."/>
            <person name="Gomi K."/>
            <person name="Tabuchi M."/>
            <person name="Akimitsu K."/>
            <person name="Kataoka I."/>
        </authorList>
    </citation>
    <scope>NUCLEOTIDE SEQUENCE [LARGE SCALE GENOMIC DNA]</scope>
    <source>
        <strain evidence="3">cv. Fuchu</strain>
    </source>
</reference>
<gene>
    <name evidence="2" type="ORF">Acr_00g0065580</name>
</gene>
<organism evidence="2 3">
    <name type="scientific">Actinidia rufa</name>
    <dbReference type="NCBI Taxonomy" id="165716"/>
    <lineage>
        <taxon>Eukaryota</taxon>
        <taxon>Viridiplantae</taxon>
        <taxon>Streptophyta</taxon>
        <taxon>Embryophyta</taxon>
        <taxon>Tracheophyta</taxon>
        <taxon>Spermatophyta</taxon>
        <taxon>Magnoliopsida</taxon>
        <taxon>eudicotyledons</taxon>
        <taxon>Gunneridae</taxon>
        <taxon>Pentapetalae</taxon>
        <taxon>asterids</taxon>
        <taxon>Ericales</taxon>
        <taxon>Actinidiaceae</taxon>
        <taxon>Actinidia</taxon>
    </lineage>
</organism>
<feature type="region of interest" description="Disordered" evidence="1">
    <location>
        <begin position="39"/>
        <end position="58"/>
    </location>
</feature>
<feature type="compositionally biased region" description="Basic residues" evidence="1">
    <location>
        <begin position="40"/>
        <end position="54"/>
    </location>
</feature>
<dbReference type="OrthoDB" id="2012683at2759"/>
<comment type="caution">
    <text evidence="2">The sequence shown here is derived from an EMBL/GenBank/DDBJ whole genome shotgun (WGS) entry which is preliminary data.</text>
</comment>
<keyword evidence="3" id="KW-1185">Reference proteome</keyword>
<proteinExistence type="predicted"/>
<accession>A0A7J0DQD6</accession>